<name>A0ABN8C5M1_9STRA</name>
<proteinExistence type="predicted"/>
<reference evidence="2 3" key="1">
    <citation type="submission" date="2021-11" db="EMBL/GenBank/DDBJ databases">
        <authorList>
            <person name="Islam A."/>
            <person name="Islam S."/>
            <person name="Flora M.S."/>
            <person name="Rahman M."/>
            <person name="Ziaur R.M."/>
            <person name="Epstein J.H."/>
            <person name="Hassan M."/>
            <person name="Klassen M."/>
            <person name="Woodard K."/>
            <person name="Webb A."/>
            <person name="Webby R.J."/>
            <person name="El Zowalaty M.E."/>
        </authorList>
    </citation>
    <scope>NUCLEOTIDE SEQUENCE [LARGE SCALE GENOMIC DNA]</scope>
    <source>
        <strain evidence="2">Pf1</strain>
    </source>
</reference>
<evidence type="ECO:0000313" key="3">
    <source>
        <dbReference type="Proteomes" id="UP001157938"/>
    </source>
</evidence>
<comment type="caution">
    <text evidence="2">The sequence shown here is derived from an EMBL/GenBank/DDBJ whole genome shotgun (WGS) entry which is preliminary data.</text>
</comment>
<evidence type="ECO:0000313" key="2">
    <source>
        <dbReference type="EMBL" id="CAH0488489.1"/>
    </source>
</evidence>
<sequence>MRRLEKKGYVNEEEFLKLVLTVLRKHYEDDDLLLWIKAVKTGKDKKLAGFLERALEEALEGEASAPTKRQQNDGEVITPTKRQRTDKGQ</sequence>
<evidence type="ECO:0000256" key="1">
    <source>
        <dbReference type="SAM" id="MobiDB-lite"/>
    </source>
</evidence>
<organism evidence="2 3">
    <name type="scientific">Peronospora farinosa</name>
    <dbReference type="NCBI Taxonomy" id="134698"/>
    <lineage>
        <taxon>Eukaryota</taxon>
        <taxon>Sar</taxon>
        <taxon>Stramenopiles</taxon>
        <taxon>Oomycota</taxon>
        <taxon>Peronosporomycetes</taxon>
        <taxon>Peronosporales</taxon>
        <taxon>Peronosporaceae</taxon>
        <taxon>Peronospora</taxon>
    </lineage>
</organism>
<gene>
    <name evidence="2" type="ORF">PFR001_LOCUS3970</name>
</gene>
<accession>A0ABN8C5M1</accession>
<protein>
    <submittedName>
        <fullName evidence="2">Uncharacterized protein</fullName>
    </submittedName>
</protein>
<dbReference type="Proteomes" id="UP001157938">
    <property type="component" value="Unassembled WGS sequence"/>
</dbReference>
<keyword evidence="3" id="KW-1185">Reference proteome</keyword>
<dbReference type="EMBL" id="CAKLBC010000822">
    <property type="protein sequence ID" value="CAH0488489.1"/>
    <property type="molecule type" value="Genomic_DNA"/>
</dbReference>
<feature type="region of interest" description="Disordered" evidence="1">
    <location>
        <begin position="60"/>
        <end position="89"/>
    </location>
</feature>